<feature type="compositionally biased region" description="Polar residues" evidence="2">
    <location>
        <begin position="565"/>
        <end position="575"/>
    </location>
</feature>
<dbReference type="GeneID" id="106669938"/>
<dbReference type="PANTHER" id="PTHR12790:SF0">
    <property type="entry name" value="RNA POLYMERASE I-SPECIFIC TRANSCRIPTION INITIATION FACTOR RRN3-RELATED"/>
    <property type="match status" value="1"/>
</dbReference>
<dbReference type="Pfam" id="PF05327">
    <property type="entry name" value="RRN3"/>
    <property type="match status" value="2"/>
</dbReference>
<accession>A0A8I6TJF4</accession>
<dbReference type="Proteomes" id="UP000494040">
    <property type="component" value="Unassembled WGS sequence"/>
</dbReference>
<dbReference type="OMA" id="VCSPAIV"/>
<dbReference type="GO" id="GO:0001181">
    <property type="term" value="F:RNA polymerase I general transcription initiation factor activity"/>
    <property type="evidence" value="ECO:0007669"/>
    <property type="project" value="InterPro"/>
</dbReference>
<dbReference type="InterPro" id="IPR007991">
    <property type="entry name" value="RNA_pol_I_trans_ini_fac_RRN3"/>
</dbReference>
<dbReference type="KEGG" id="clec:106669938"/>
<organism evidence="3 4">
    <name type="scientific">Cimex lectularius</name>
    <name type="common">Bed bug</name>
    <name type="synonym">Acanthia lectularia</name>
    <dbReference type="NCBI Taxonomy" id="79782"/>
    <lineage>
        <taxon>Eukaryota</taxon>
        <taxon>Metazoa</taxon>
        <taxon>Ecdysozoa</taxon>
        <taxon>Arthropoda</taxon>
        <taxon>Hexapoda</taxon>
        <taxon>Insecta</taxon>
        <taxon>Pterygota</taxon>
        <taxon>Neoptera</taxon>
        <taxon>Paraneoptera</taxon>
        <taxon>Hemiptera</taxon>
        <taxon>Heteroptera</taxon>
        <taxon>Panheteroptera</taxon>
        <taxon>Cimicomorpha</taxon>
        <taxon>Cimicidae</taxon>
        <taxon>Cimex</taxon>
    </lineage>
</organism>
<evidence type="ECO:0000313" key="3">
    <source>
        <dbReference type="EnsemblMetazoa" id="XP_014255317.1"/>
    </source>
</evidence>
<evidence type="ECO:0000313" key="4">
    <source>
        <dbReference type="Proteomes" id="UP000494040"/>
    </source>
</evidence>
<dbReference type="GO" id="GO:0001042">
    <property type="term" value="F:RNA polymerase I core binding"/>
    <property type="evidence" value="ECO:0007669"/>
    <property type="project" value="TreeGrafter"/>
</dbReference>
<dbReference type="AlphaFoldDB" id="A0A8I6TJF4"/>
<dbReference type="PANTHER" id="PTHR12790">
    <property type="entry name" value="TRANSCRIPTION INITIATION FACTOR IA RRN3"/>
    <property type="match status" value="1"/>
</dbReference>
<evidence type="ECO:0000256" key="1">
    <source>
        <dbReference type="ARBA" id="ARBA00010098"/>
    </source>
</evidence>
<protein>
    <recommendedName>
        <fullName evidence="5">RNA polymerase I-specific transcription initiation factor RRN3</fullName>
    </recommendedName>
</protein>
<dbReference type="GO" id="GO:0006361">
    <property type="term" value="P:transcription initiation at RNA polymerase I promoter"/>
    <property type="evidence" value="ECO:0007669"/>
    <property type="project" value="InterPro"/>
</dbReference>
<comment type="similarity">
    <text evidence="1">Belongs to the RRN3 family.</text>
</comment>
<dbReference type="EnsemblMetazoa" id="XM_014399831.2">
    <property type="protein sequence ID" value="XP_014255317.1"/>
    <property type="gene ID" value="LOC106669938"/>
</dbReference>
<dbReference type="GO" id="GO:0005634">
    <property type="term" value="C:nucleus"/>
    <property type="evidence" value="ECO:0007669"/>
    <property type="project" value="TreeGrafter"/>
</dbReference>
<reference evidence="3" key="1">
    <citation type="submission" date="2022-01" db="UniProtKB">
        <authorList>
            <consortium name="EnsemblMetazoa"/>
        </authorList>
    </citation>
    <scope>IDENTIFICATION</scope>
</reference>
<dbReference type="OrthoDB" id="26970at2759"/>
<dbReference type="RefSeq" id="XP_014255317.1">
    <property type="nucleotide sequence ID" value="XM_014399831.2"/>
</dbReference>
<keyword evidence="4" id="KW-1185">Reference proteome</keyword>
<name>A0A8I6TJF4_CIMLE</name>
<feature type="region of interest" description="Disordered" evidence="2">
    <location>
        <begin position="529"/>
        <end position="575"/>
    </location>
</feature>
<proteinExistence type="inferred from homology"/>
<evidence type="ECO:0008006" key="5">
    <source>
        <dbReference type="Google" id="ProtNLM"/>
    </source>
</evidence>
<evidence type="ECO:0000256" key="2">
    <source>
        <dbReference type="SAM" id="MobiDB-lite"/>
    </source>
</evidence>
<dbReference type="CTD" id="35454"/>
<sequence>MSILNSAPSRASLGAQPGAKVVRFQLDFNLKSLLLDCLNEKDNKLYEELVCKIRDVGQEIRDDDLLQLLKEARGCISIIDRNFRLFVQVVLILQWTHRCEEVVNEYKGFLQDLCAAHNYYTKLVTDHLISSFKTDTEVWKDGVPSEKSRQCFEHIHQVILSILTVIPMSRDILLSSIQSCSPYIKKPAHEHEAYMYNILLISIKIPQLRYELLNFVITKIIALDVNSPKSEIERALETEEHGGVFHLEENTSHQISQTLDVCMLMMFKYIHSFCHENDNLVIEKLKTLYLDLVKIFDNMILPTHSTHYVQYLLFYLLGLKPALSVSFLKTLWSKLNNPSVPSVLRQAAVYYIASLLARASYVSIISVQEMLLDMAVWIHSYIVNQDESSNISSQDMRVHTVFYSICQSLFYVIAFRYKEFIQTKGGLAFLQGLNLSKIVTSRLNPLKVCMPVIVSHFASVARAYQLAYCYTVIERNSRSTLPQVYMDSTGATTLVASAHIDTYFPFDPYLLPSSKPYITPFYREYIGPQDNDVTETNQQNKTENDDDDDFLVSSTPTESPALETFSYSTSPGFLQ</sequence>